<protein>
    <submittedName>
        <fullName evidence="1">Uncharacterized protein</fullName>
    </submittedName>
</protein>
<gene>
    <name evidence="1" type="ORF">KIN20_009558</name>
</gene>
<evidence type="ECO:0000313" key="1">
    <source>
        <dbReference type="EMBL" id="KAJ1353018.1"/>
    </source>
</evidence>
<name>A0AAD5M9P6_PARTN</name>
<keyword evidence="2" id="KW-1185">Reference proteome</keyword>
<organism evidence="1 2">
    <name type="scientific">Parelaphostrongylus tenuis</name>
    <name type="common">Meningeal worm</name>
    <dbReference type="NCBI Taxonomy" id="148309"/>
    <lineage>
        <taxon>Eukaryota</taxon>
        <taxon>Metazoa</taxon>
        <taxon>Ecdysozoa</taxon>
        <taxon>Nematoda</taxon>
        <taxon>Chromadorea</taxon>
        <taxon>Rhabditida</taxon>
        <taxon>Rhabditina</taxon>
        <taxon>Rhabditomorpha</taxon>
        <taxon>Strongyloidea</taxon>
        <taxon>Metastrongylidae</taxon>
        <taxon>Parelaphostrongylus</taxon>
    </lineage>
</organism>
<accession>A0AAD5M9P6</accession>
<sequence length="74" mass="8083">MVFGYASGAVDLVFQMGIEVLTLVRLHHQCRVVSSASRPSVLLVLDELDVQLAVVLLVEALFQSDVWAPFVGIN</sequence>
<comment type="caution">
    <text evidence="1">The sequence shown here is derived from an EMBL/GenBank/DDBJ whole genome shotgun (WGS) entry which is preliminary data.</text>
</comment>
<dbReference type="EMBL" id="JAHQIW010001582">
    <property type="protein sequence ID" value="KAJ1353018.1"/>
    <property type="molecule type" value="Genomic_DNA"/>
</dbReference>
<evidence type="ECO:0000313" key="2">
    <source>
        <dbReference type="Proteomes" id="UP001196413"/>
    </source>
</evidence>
<dbReference type="Proteomes" id="UP001196413">
    <property type="component" value="Unassembled WGS sequence"/>
</dbReference>
<proteinExistence type="predicted"/>
<dbReference type="AlphaFoldDB" id="A0AAD5M9P6"/>
<reference evidence="1" key="1">
    <citation type="submission" date="2021-06" db="EMBL/GenBank/DDBJ databases">
        <title>Parelaphostrongylus tenuis whole genome reference sequence.</title>
        <authorList>
            <person name="Garwood T.J."/>
            <person name="Larsen P.A."/>
            <person name="Fountain-Jones N.M."/>
            <person name="Garbe J.R."/>
            <person name="Macchietto M.G."/>
            <person name="Kania S.A."/>
            <person name="Gerhold R.W."/>
            <person name="Richards J.E."/>
            <person name="Wolf T.M."/>
        </authorList>
    </citation>
    <scope>NUCLEOTIDE SEQUENCE</scope>
    <source>
        <strain evidence="1">MNPRO001-30</strain>
        <tissue evidence="1">Meninges</tissue>
    </source>
</reference>